<dbReference type="PANTHER" id="PTHR23149">
    <property type="entry name" value="G PATCH DOMAIN CONTAINING PROTEIN"/>
    <property type="match status" value="1"/>
</dbReference>
<comment type="subcellular location">
    <subcellularLocation>
        <location evidence="1">Nucleus</location>
        <location evidence="1">Nucleolus</location>
    </subcellularLocation>
</comment>
<dbReference type="PANTHER" id="PTHR23149:SF31">
    <property type="entry name" value="PROTEIN PXR1"/>
    <property type="match status" value="1"/>
</dbReference>
<organism evidence="12 13">
    <name type="scientific">Paracoccidioides lutzii (strain ATCC MYA-826 / Pb01)</name>
    <name type="common">Paracoccidioides brasiliensis</name>
    <dbReference type="NCBI Taxonomy" id="502779"/>
    <lineage>
        <taxon>Eukaryota</taxon>
        <taxon>Fungi</taxon>
        <taxon>Dikarya</taxon>
        <taxon>Ascomycota</taxon>
        <taxon>Pezizomycotina</taxon>
        <taxon>Eurotiomycetes</taxon>
        <taxon>Eurotiomycetidae</taxon>
        <taxon>Onygenales</taxon>
        <taxon>Ajellomycetaceae</taxon>
        <taxon>Paracoccidioides</taxon>
    </lineage>
</organism>
<evidence type="ECO:0000256" key="8">
    <source>
        <dbReference type="ARBA" id="ARBA00041961"/>
    </source>
</evidence>
<evidence type="ECO:0000256" key="9">
    <source>
        <dbReference type="ARBA" id="ARBA00043878"/>
    </source>
</evidence>
<dbReference type="HOGENOM" id="CLU_052839_0_0_1"/>
<evidence type="ECO:0000256" key="6">
    <source>
        <dbReference type="ARBA" id="ARBA00040137"/>
    </source>
</evidence>
<evidence type="ECO:0000256" key="5">
    <source>
        <dbReference type="ARBA" id="ARBA00038007"/>
    </source>
</evidence>
<dbReference type="AlphaFoldDB" id="C1GQP1"/>
<dbReference type="EMBL" id="KN293993">
    <property type="protein sequence ID" value="EEH37915.2"/>
    <property type="molecule type" value="Genomic_DNA"/>
</dbReference>
<keyword evidence="2" id="KW-0690">Ribosome biogenesis</keyword>
<reference evidence="12 13" key="1">
    <citation type="journal article" date="2011" name="PLoS Genet.">
        <title>Comparative genomic analysis of human fungal pathogens causing paracoccidioidomycosis.</title>
        <authorList>
            <person name="Desjardins C.A."/>
            <person name="Champion M.D."/>
            <person name="Holder J.W."/>
            <person name="Muszewska A."/>
            <person name="Goldberg J."/>
            <person name="Bailao A.M."/>
            <person name="Brigido M.M."/>
            <person name="Ferreira M.E."/>
            <person name="Garcia A.M."/>
            <person name="Grynberg M."/>
            <person name="Gujja S."/>
            <person name="Heiman D.I."/>
            <person name="Henn M.R."/>
            <person name="Kodira C.D."/>
            <person name="Leon-Narvaez H."/>
            <person name="Longo L.V."/>
            <person name="Ma L.J."/>
            <person name="Malavazi I."/>
            <person name="Matsuo A.L."/>
            <person name="Morais F.V."/>
            <person name="Pereira M."/>
            <person name="Rodriguez-Brito S."/>
            <person name="Sakthikumar S."/>
            <person name="Salem-Izacc S.M."/>
            <person name="Sykes S.M."/>
            <person name="Teixeira M.M."/>
            <person name="Vallejo M.C."/>
            <person name="Walter M.E."/>
            <person name="Yandava C."/>
            <person name="Young S."/>
            <person name="Zeng Q."/>
            <person name="Zucker J."/>
            <person name="Felipe M.S."/>
            <person name="Goldman G.H."/>
            <person name="Haas B.J."/>
            <person name="McEwen J.G."/>
            <person name="Nino-Vega G."/>
            <person name="Puccia R."/>
            <person name="San-Blas G."/>
            <person name="Soares C.M."/>
            <person name="Birren B.W."/>
            <person name="Cuomo C.A."/>
        </authorList>
    </citation>
    <scope>NUCLEOTIDE SEQUENCE [LARGE SCALE GENOMIC DNA]</scope>
    <source>
        <strain evidence="13">ATCC MYA-826 / Pb01</strain>
    </source>
</reference>
<evidence type="ECO:0000256" key="2">
    <source>
        <dbReference type="ARBA" id="ARBA00022517"/>
    </source>
</evidence>
<dbReference type="GO" id="GO:0003676">
    <property type="term" value="F:nucleic acid binding"/>
    <property type="evidence" value="ECO:0007669"/>
    <property type="project" value="InterPro"/>
</dbReference>
<feature type="compositionally biased region" description="Basic residues" evidence="10">
    <location>
        <begin position="232"/>
        <end position="242"/>
    </location>
</feature>
<evidence type="ECO:0000313" key="12">
    <source>
        <dbReference type="EMBL" id="EEH37915.2"/>
    </source>
</evidence>
<evidence type="ECO:0000313" key="13">
    <source>
        <dbReference type="Proteomes" id="UP000002059"/>
    </source>
</evidence>
<dbReference type="Pfam" id="PF01585">
    <property type="entry name" value="G-patch"/>
    <property type="match status" value="1"/>
</dbReference>
<dbReference type="RefSeq" id="XP_002796977.2">
    <property type="nucleotide sequence ID" value="XM_002796931.2"/>
</dbReference>
<evidence type="ECO:0000256" key="1">
    <source>
        <dbReference type="ARBA" id="ARBA00004604"/>
    </source>
</evidence>
<comment type="function">
    <text evidence="9">Involved in rRNA-processing at A0, A1 and A2 sites and negatively regulates telomerase.</text>
</comment>
<feature type="domain" description="G-patch" evidence="11">
    <location>
        <begin position="25"/>
        <end position="79"/>
    </location>
</feature>
<feature type="region of interest" description="Disordered" evidence="10">
    <location>
        <begin position="147"/>
        <end position="290"/>
    </location>
</feature>
<dbReference type="GeneID" id="9100564"/>
<gene>
    <name evidence="12" type="ORF">PAAG_00836</name>
</gene>
<keyword evidence="13" id="KW-1185">Reference proteome</keyword>
<dbReference type="OMA" id="PCWDQSS"/>
<evidence type="ECO:0000259" key="11">
    <source>
        <dbReference type="PROSITE" id="PS50174"/>
    </source>
</evidence>
<keyword evidence="3" id="KW-0698">rRNA processing</keyword>
<dbReference type="SMART" id="SM00443">
    <property type="entry name" value="G_patch"/>
    <property type="match status" value="1"/>
</dbReference>
<evidence type="ECO:0000256" key="7">
    <source>
        <dbReference type="ARBA" id="ARBA00040376"/>
    </source>
</evidence>
<dbReference type="InterPro" id="IPR000467">
    <property type="entry name" value="G_patch_dom"/>
</dbReference>
<evidence type="ECO:0000256" key="4">
    <source>
        <dbReference type="ARBA" id="ARBA00023242"/>
    </source>
</evidence>
<evidence type="ECO:0000256" key="3">
    <source>
        <dbReference type="ARBA" id="ARBA00022552"/>
    </source>
</evidence>
<dbReference type="GO" id="GO:0005730">
    <property type="term" value="C:nucleolus"/>
    <property type="evidence" value="ECO:0007669"/>
    <property type="project" value="UniProtKB-SubCell"/>
</dbReference>
<sequence>MGLAGPRKRTKISHDPNNTAWARSTSGFGHKIMSAHGWTPGSFLGASNAAHADHFTSASAGHIRVILKDDNLGLGAKPRAGDEPTGLDAFQGLLGRLNGKSNAELEKEQRKRDDRRLTNFVEKRWKTMRFVSGGLLVHEKIQALTEVQSGSSEGEAEETQEDSKSETLEKTKKERKRERKAKGGDSNSDVSQELSKKNEKKLKREKKKKTRSGDYSSPSTDTTTPLEDALINKKRKKSKKRKQQDLEFIYPEERDSNGADTESSVGRDEEKSTSTISNHTHIVKVKEHRPLGRQFTRGRYIQQKKLALMDAKSLNEIFMVK</sequence>
<dbReference type="KEGG" id="pbl:PAAG_00836"/>
<accession>C1GQP1</accession>
<feature type="compositionally biased region" description="Basic and acidic residues" evidence="10">
    <location>
        <begin position="161"/>
        <end position="172"/>
    </location>
</feature>
<comment type="similarity">
    <text evidence="5">Belongs to the PINX1 family.</text>
</comment>
<feature type="compositionally biased region" description="Basic residues" evidence="10">
    <location>
        <begin position="198"/>
        <end position="210"/>
    </location>
</feature>
<name>C1GQP1_PARBA</name>
<proteinExistence type="inferred from homology"/>
<evidence type="ECO:0000256" key="10">
    <source>
        <dbReference type="SAM" id="MobiDB-lite"/>
    </source>
</evidence>
<dbReference type="GO" id="GO:0006364">
    <property type="term" value="P:rRNA processing"/>
    <property type="evidence" value="ECO:0007669"/>
    <property type="project" value="UniProtKB-KW"/>
</dbReference>
<dbReference type="eggNOG" id="KOG2809">
    <property type="taxonomic scope" value="Eukaryota"/>
</dbReference>
<protein>
    <recommendedName>
        <fullName evidence="7">Protein PXR1</fullName>
    </recommendedName>
    <alternativeName>
        <fullName evidence="8">PinX1-related protein 1</fullName>
    </alternativeName>
    <alternativeName>
        <fullName evidence="6">Protein pxr1</fullName>
    </alternativeName>
</protein>
<dbReference type="Proteomes" id="UP000002059">
    <property type="component" value="Partially assembled WGS sequence"/>
</dbReference>
<feature type="compositionally biased region" description="Low complexity" evidence="10">
    <location>
        <begin position="213"/>
        <end position="225"/>
    </location>
</feature>
<dbReference type="STRING" id="502779.C1GQP1"/>
<keyword evidence="4" id="KW-0539">Nucleus</keyword>
<dbReference type="InterPro" id="IPR050656">
    <property type="entry name" value="PINX1"/>
</dbReference>
<dbReference type="PROSITE" id="PS50174">
    <property type="entry name" value="G_PATCH"/>
    <property type="match status" value="1"/>
</dbReference>
<dbReference type="VEuPathDB" id="FungiDB:PAAG_00836"/>
<dbReference type="OrthoDB" id="29523at2759"/>